<gene>
    <name evidence="2" type="ORF">PS655_05415</name>
</gene>
<dbReference type="AlphaFoldDB" id="A0A5E6XJ64"/>
<evidence type="ECO:0008006" key="4">
    <source>
        <dbReference type="Google" id="ProtNLM"/>
    </source>
</evidence>
<accession>A0A5E6XJ64</accession>
<protein>
    <recommendedName>
        <fullName evidence="4">Bacterial Ig-like domain-containing protein</fullName>
    </recommendedName>
</protein>
<evidence type="ECO:0000313" key="3">
    <source>
        <dbReference type="Proteomes" id="UP000327167"/>
    </source>
</evidence>
<proteinExistence type="predicted"/>
<sequence length="1130" mass="122458">MENELNDDDKAAGEQLDNGNKELAKPGREETPSILVPIKEFRKPISRHVLDIKEDFIAPAIGDVHAIEAHIYDGATGNYYGKHHRWTTPGQVIKDPIHLWYELGPRKVGANYLHYQYRINNWWSGWFDSGTFFLMEPPVISSEKFKVYTSNVVIIEGSAAPGAEVQLFLSTGEPCSSRIAVSDKGLFKIVASFTEGIKLVYVKCTVNGYVNGLDSISHPFAVMWSGPVITSVGSGRRPRISGEKAIYGAIVEVYIKNTDTKVLEVSDDDLDGRWSDTSDYVFEASGRYTLVARQRVYDILSVEGPNYDFVFLGPPNILKPLPSSLHEQSFLLEGNNGAPGARLEVLPPVGNTPLYGWDTVPAGNGAWSIPLTGVPSGKLSLVVEQIFNNIRSGRSEPLTLHIRHPVLLISGPPAASLQNTSFTLTGNGAVANATIKIFKDLAGDPPLISIPGAAAGIWNAALTGLDPGVLSLVAVQEVDGIPSTPSAARAFKIRPPKLTAPVVTYPTATTVKFAGAGHDRATVQITVDSGPITTPPPSAVVANGTWETIATNWPVGTYTLTIVQRLSDGAGGWIDSLPLQFTLNKALPDVSGLEHTVEYRPIFRGKGFNGATVHVRYPNSPYLAAPEKVVVGDEWSTLASAEWGPSNDREVHIKQILNGQWSPTWCVLKVTIPPLAPGLNVPSEDGLSPVFSGTGWSGAKVRIKFSGDSKTYEVTVVAEVWTFQRPTPFSENISHKIEVQQIAAGLDSPKVDKTFTVYPVIEKPVITYPLEGSEVPRDISVTGTGGMKGAMMRLWDDRFRKYLTEEQLVPTDGEWSIALTGLTFDEHVIQAEQTIYARPFKRSERRIFKAVVPPPEITSPNGGQKLPRTSELSGKGMPSARVEVWMLGDNSAPLTEADVNSSGIWKAEVTLPVGHKTIWALQIYDNDGDPQTSRDSDRVTYQVVPKAPDIETPTTDDHAGRVLVVSGFGVSGDTVTVKVGSTQQSAPVRADRTWWVRLELDQPGGDSLLEVVSALGEFESEPATRPIVLGTYLPTIEVPAPGSWVANPVSLAGNGRQGVGAVVSWFNPDLVLTANIPVDPLNGWQAQAGPSLMTGGQWSRFRQSLNDAEKGSDWVDSKRFEVEPGSSKRS</sequence>
<evidence type="ECO:0000256" key="1">
    <source>
        <dbReference type="SAM" id="MobiDB-lite"/>
    </source>
</evidence>
<evidence type="ECO:0000313" key="2">
    <source>
        <dbReference type="EMBL" id="VVN40667.1"/>
    </source>
</evidence>
<name>A0A5E6XJ64_PSEFL</name>
<organism evidence="2 3">
    <name type="scientific">Pseudomonas fluorescens</name>
    <dbReference type="NCBI Taxonomy" id="294"/>
    <lineage>
        <taxon>Bacteria</taxon>
        <taxon>Pseudomonadati</taxon>
        <taxon>Pseudomonadota</taxon>
        <taxon>Gammaproteobacteria</taxon>
        <taxon>Pseudomonadales</taxon>
        <taxon>Pseudomonadaceae</taxon>
        <taxon>Pseudomonas</taxon>
    </lineage>
</organism>
<dbReference type="Proteomes" id="UP000327167">
    <property type="component" value="Unassembled WGS sequence"/>
</dbReference>
<dbReference type="EMBL" id="CABVHJ010000025">
    <property type="protein sequence ID" value="VVN40667.1"/>
    <property type="molecule type" value="Genomic_DNA"/>
</dbReference>
<feature type="compositionally biased region" description="Basic and acidic residues" evidence="1">
    <location>
        <begin position="19"/>
        <end position="29"/>
    </location>
</feature>
<feature type="region of interest" description="Disordered" evidence="1">
    <location>
        <begin position="1"/>
        <end position="29"/>
    </location>
</feature>
<dbReference type="RefSeq" id="WP_150652563.1">
    <property type="nucleotide sequence ID" value="NZ_CABVHJ010000025.1"/>
</dbReference>
<reference evidence="2 3" key="1">
    <citation type="submission" date="2019-09" db="EMBL/GenBank/DDBJ databases">
        <authorList>
            <person name="Chandra G."/>
            <person name="Truman W A."/>
        </authorList>
    </citation>
    <scope>NUCLEOTIDE SEQUENCE [LARGE SCALE GENOMIC DNA]</scope>
    <source>
        <strain evidence="2">PS655</strain>
    </source>
</reference>
<feature type="region of interest" description="Disordered" evidence="1">
    <location>
        <begin position="853"/>
        <end position="875"/>
    </location>
</feature>